<dbReference type="Proteomes" id="UP000290588">
    <property type="component" value="Unassembled WGS sequence"/>
</dbReference>
<dbReference type="RefSeq" id="WP_118917040.1">
    <property type="nucleotide sequence ID" value="NZ_CP032097.1"/>
</dbReference>
<reference evidence="2 4" key="1">
    <citation type="submission" date="2017-09" db="EMBL/GenBank/DDBJ databases">
        <title>Genomics of the genus Arcobacter.</title>
        <authorList>
            <person name="Perez-Cataluna A."/>
            <person name="Figueras M.J."/>
            <person name="Salas-Masso N."/>
        </authorList>
    </citation>
    <scope>NUCLEOTIDE SEQUENCE [LARGE SCALE GENOMIC DNA]</scope>
    <source>
        <strain evidence="2 4">CECT 7837</strain>
    </source>
</reference>
<accession>A0A347U7K5</accession>
<dbReference type="EMBL" id="CP032097">
    <property type="protein sequence ID" value="AXX94833.1"/>
    <property type="molecule type" value="Genomic_DNA"/>
</dbReference>
<evidence type="ECO:0000313" key="1">
    <source>
        <dbReference type="EMBL" id="AXX94833.1"/>
    </source>
</evidence>
<evidence type="ECO:0000313" key="4">
    <source>
        <dbReference type="Proteomes" id="UP000290588"/>
    </source>
</evidence>
<dbReference type="Proteomes" id="UP000262582">
    <property type="component" value="Chromosome"/>
</dbReference>
<dbReference type="InterPro" id="IPR009061">
    <property type="entry name" value="DNA-bd_dom_put_sf"/>
</dbReference>
<protein>
    <submittedName>
        <fullName evidence="1">DNA-binding protein (HTH domain)</fullName>
    </submittedName>
</protein>
<dbReference type="OrthoDB" id="5349217at2"/>
<evidence type="ECO:0000313" key="3">
    <source>
        <dbReference type="Proteomes" id="UP000262582"/>
    </source>
</evidence>
<gene>
    <name evidence="1" type="ORF">AELL_1164</name>
    <name evidence="2" type="ORF">CP962_07310</name>
</gene>
<sequence>MNLQELNSILPPEQRKQACLNQTQVSQLLGVSSSTLANWRAEGISLEYIKVGKGKSRVMYLKTKLVEFLNSNQIKVS</sequence>
<keyword evidence="1" id="KW-0238">DNA-binding</keyword>
<keyword evidence="3" id="KW-1185">Reference proteome</keyword>
<dbReference type="EMBL" id="NXIG01000006">
    <property type="protein sequence ID" value="RXI30569.1"/>
    <property type="molecule type" value="Genomic_DNA"/>
</dbReference>
<dbReference type="KEGG" id="aell:AELL_1164"/>
<organism evidence="2 4">
    <name type="scientific">Arcobacter ellisii</name>
    <dbReference type="NCBI Taxonomy" id="913109"/>
    <lineage>
        <taxon>Bacteria</taxon>
        <taxon>Pseudomonadati</taxon>
        <taxon>Campylobacterota</taxon>
        <taxon>Epsilonproteobacteria</taxon>
        <taxon>Campylobacterales</taxon>
        <taxon>Arcobacteraceae</taxon>
        <taxon>Arcobacter</taxon>
    </lineage>
</organism>
<evidence type="ECO:0000313" key="2">
    <source>
        <dbReference type="EMBL" id="RXI30569.1"/>
    </source>
</evidence>
<dbReference type="SUPFAM" id="SSF46955">
    <property type="entry name" value="Putative DNA-binding domain"/>
    <property type="match status" value="1"/>
</dbReference>
<dbReference type="AlphaFoldDB" id="A0A347U7K5"/>
<dbReference type="GO" id="GO:0003677">
    <property type="term" value="F:DNA binding"/>
    <property type="evidence" value="ECO:0007669"/>
    <property type="project" value="UniProtKB-KW"/>
</dbReference>
<proteinExistence type="predicted"/>
<reference evidence="1 3" key="2">
    <citation type="submission" date="2018-08" db="EMBL/GenBank/DDBJ databases">
        <title>Complete genome of the Arcobacter ellisii type strain LMG 26155.</title>
        <authorList>
            <person name="Miller W.G."/>
            <person name="Yee E."/>
            <person name="Bono J.L."/>
        </authorList>
    </citation>
    <scope>NUCLEOTIDE SEQUENCE [LARGE SCALE GENOMIC DNA]</scope>
    <source>
        <strain evidence="1 3">LMG 26155</strain>
    </source>
</reference>
<name>A0A347U7K5_9BACT</name>